<dbReference type="InterPro" id="IPR007730">
    <property type="entry name" value="SPOR-like_dom"/>
</dbReference>
<evidence type="ECO:0000313" key="4">
    <source>
        <dbReference type="EMBL" id="GGB58864.1"/>
    </source>
</evidence>
<gene>
    <name evidence="4" type="ORF">GCM10011503_04080</name>
</gene>
<protein>
    <recommendedName>
        <fullName evidence="3">SPOR domain-containing protein</fullName>
    </recommendedName>
</protein>
<name>A0ABQ1J392_9PROT</name>
<dbReference type="Gene3D" id="2.40.40.10">
    <property type="entry name" value="RlpA-like domain"/>
    <property type="match status" value="1"/>
</dbReference>
<evidence type="ECO:0000256" key="2">
    <source>
        <dbReference type="SAM" id="MobiDB-lite"/>
    </source>
</evidence>
<feature type="domain" description="SPOR" evidence="3">
    <location>
        <begin position="181"/>
        <end position="259"/>
    </location>
</feature>
<dbReference type="EMBL" id="BMKF01000001">
    <property type="protein sequence ID" value="GGB58864.1"/>
    <property type="molecule type" value="Genomic_DNA"/>
</dbReference>
<evidence type="ECO:0000256" key="1">
    <source>
        <dbReference type="RuleBase" id="RU003495"/>
    </source>
</evidence>
<dbReference type="InterPro" id="IPR036908">
    <property type="entry name" value="RlpA-like_sf"/>
</dbReference>
<dbReference type="Gene3D" id="3.30.70.1070">
    <property type="entry name" value="Sporulation related repeat"/>
    <property type="match status" value="1"/>
</dbReference>
<comment type="caution">
    <text evidence="4">The sequence shown here is derived from an EMBL/GenBank/DDBJ whole genome shotgun (WGS) entry which is preliminary data.</text>
</comment>
<sequence length="259" mass="27403">MYAMTAAHRTLPLPSLAQVINEANGKEIVVRVNDRGPFVDDRIIDLSMKAASALDIVDQGEAKVTVRYLGPAPEVASKPVQLAQLETTADPVRDDPKPRTDLYGDILMGGVEPSLGVPDPGQTVATPARISIATPPAPKPDFDLSPAPVREASLDSALTTTGPAPRPLQAAATPSASHSVPKFQPKIFVQVGSFADISNAQGMNAQVGGTYPVDIESVRVHGADYFRVLVGPFPTRSAADMAKYQLSQRGITDGFVVLR</sequence>
<dbReference type="SUPFAM" id="SSF50685">
    <property type="entry name" value="Barwin-like endoglucanases"/>
    <property type="match status" value="1"/>
</dbReference>
<dbReference type="PANTHER" id="PTHR34183:SF1">
    <property type="entry name" value="ENDOLYTIC PEPTIDOGLYCAN TRANSGLYCOSYLASE RLPA"/>
    <property type="match status" value="1"/>
</dbReference>
<dbReference type="InterPro" id="IPR012997">
    <property type="entry name" value="RplA"/>
</dbReference>
<dbReference type="NCBIfam" id="TIGR00413">
    <property type="entry name" value="rlpA"/>
    <property type="match status" value="1"/>
</dbReference>
<feature type="region of interest" description="Disordered" evidence="2">
    <location>
        <begin position="155"/>
        <end position="177"/>
    </location>
</feature>
<evidence type="ECO:0000313" key="5">
    <source>
        <dbReference type="Proteomes" id="UP000628854"/>
    </source>
</evidence>
<dbReference type="InterPro" id="IPR036680">
    <property type="entry name" value="SPOR-like_sf"/>
</dbReference>
<reference evidence="5" key="1">
    <citation type="journal article" date="2019" name="Int. J. Syst. Evol. Microbiol.">
        <title>The Global Catalogue of Microorganisms (GCM) 10K type strain sequencing project: providing services to taxonomists for standard genome sequencing and annotation.</title>
        <authorList>
            <consortium name="The Broad Institute Genomics Platform"/>
            <consortium name="The Broad Institute Genome Sequencing Center for Infectious Disease"/>
            <person name="Wu L."/>
            <person name="Ma J."/>
        </authorList>
    </citation>
    <scope>NUCLEOTIDE SEQUENCE [LARGE SCALE GENOMIC DNA]</scope>
    <source>
        <strain evidence="5">CGMCC 1.15928</strain>
    </source>
</reference>
<organism evidence="4 5">
    <name type="scientific">Henriciella pelagia</name>
    <dbReference type="NCBI Taxonomy" id="1977912"/>
    <lineage>
        <taxon>Bacteria</taxon>
        <taxon>Pseudomonadati</taxon>
        <taxon>Pseudomonadota</taxon>
        <taxon>Alphaproteobacteria</taxon>
        <taxon>Hyphomonadales</taxon>
        <taxon>Hyphomonadaceae</taxon>
        <taxon>Henriciella</taxon>
    </lineage>
</organism>
<dbReference type="PANTHER" id="PTHR34183">
    <property type="entry name" value="ENDOLYTIC PEPTIDOGLYCAN TRANSGLYCOSYLASE RLPA"/>
    <property type="match status" value="1"/>
</dbReference>
<evidence type="ECO:0000259" key="3">
    <source>
        <dbReference type="PROSITE" id="PS51724"/>
    </source>
</evidence>
<dbReference type="Proteomes" id="UP000628854">
    <property type="component" value="Unassembled WGS sequence"/>
</dbReference>
<dbReference type="InterPro" id="IPR009009">
    <property type="entry name" value="RlpA-like_DPBB"/>
</dbReference>
<proteinExistence type="inferred from homology"/>
<comment type="similarity">
    <text evidence="1">Belongs to the RlpA family.</text>
</comment>
<dbReference type="Pfam" id="PF03330">
    <property type="entry name" value="DPBB_1"/>
    <property type="match status" value="1"/>
</dbReference>
<dbReference type="Pfam" id="PF05036">
    <property type="entry name" value="SPOR"/>
    <property type="match status" value="1"/>
</dbReference>
<dbReference type="SUPFAM" id="SSF110997">
    <property type="entry name" value="Sporulation related repeat"/>
    <property type="match status" value="1"/>
</dbReference>
<dbReference type="PROSITE" id="PS51724">
    <property type="entry name" value="SPOR"/>
    <property type="match status" value="1"/>
</dbReference>
<accession>A0ABQ1J392</accession>
<dbReference type="CDD" id="cd22268">
    <property type="entry name" value="DPBB_RlpA-like"/>
    <property type="match status" value="1"/>
</dbReference>
<keyword evidence="5" id="KW-1185">Reference proteome</keyword>